<dbReference type="GO" id="GO:0004553">
    <property type="term" value="F:hydrolase activity, hydrolyzing O-glycosyl compounds"/>
    <property type="evidence" value="ECO:0007669"/>
    <property type="project" value="InterPro"/>
</dbReference>
<evidence type="ECO:0000256" key="1">
    <source>
        <dbReference type="ARBA" id="ARBA00009865"/>
    </source>
</evidence>
<evidence type="ECO:0000256" key="7">
    <source>
        <dbReference type="SAM" id="SignalP"/>
    </source>
</evidence>
<dbReference type="AlphaFoldDB" id="A0A6A5R4A3"/>
<dbReference type="CDD" id="cd18833">
    <property type="entry name" value="GH43_PcXyl-like"/>
    <property type="match status" value="1"/>
</dbReference>
<dbReference type="InterPro" id="IPR006710">
    <property type="entry name" value="Glyco_hydro_43"/>
</dbReference>
<feature type="active site" description="Proton acceptor" evidence="4">
    <location>
        <position position="45"/>
    </location>
</feature>
<reference evidence="9" key="1">
    <citation type="journal article" date="2020" name="Stud. Mycol.">
        <title>101 Dothideomycetes genomes: a test case for predicting lifestyles and emergence of pathogens.</title>
        <authorList>
            <person name="Haridas S."/>
            <person name="Albert R."/>
            <person name="Binder M."/>
            <person name="Bloem J."/>
            <person name="Labutti K."/>
            <person name="Salamov A."/>
            <person name="Andreopoulos B."/>
            <person name="Baker S."/>
            <person name="Barry K."/>
            <person name="Bills G."/>
            <person name="Bluhm B."/>
            <person name="Cannon C."/>
            <person name="Castanera R."/>
            <person name="Culley D."/>
            <person name="Daum C."/>
            <person name="Ezra D."/>
            <person name="Gonzalez J."/>
            <person name="Henrissat B."/>
            <person name="Kuo A."/>
            <person name="Liang C."/>
            <person name="Lipzen A."/>
            <person name="Lutzoni F."/>
            <person name="Magnuson J."/>
            <person name="Mondo S."/>
            <person name="Nolan M."/>
            <person name="Ohm R."/>
            <person name="Pangilinan J."/>
            <person name="Park H.-J."/>
            <person name="Ramirez L."/>
            <person name="Alfaro M."/>
            <person name="Sun H."/>
            <person name="Tritt A."/>
            <person name="Yoshinaga Y."/>
            <person name="Zwiers L.-H."/>
            <person name="Turgeon B."/>
            <person name="Goodwin S."/>
            <person name="Spatafora J."/>
            <person name="Crous P."/>
            <person name="Grigoriev I."/>
        </authorList>
    </citation>
    <scope>NUCLEOTIDE SEQUENCE</scope>
    <source>
        <strain evidence="9">HMLAC05119</strain>
    </source>
</reference>
<dbReference type="SUPFAM" id="SSF49899">
    <property type="entry name" value="Concanavalin A-like lectins/glucanases"/>
    <property type="match status" value="1"/>
</dbReference>
<feature type="active site" description="Proton donor" evidence="4">
    <location>
        <position position="220"/>
    </location>
</feature>
<accession>A0A6A5R4A3</accession>
<dbReference type="PANTHER" id="PTHR42812">
    <property type="entry name" value="BETA-XYLOSIDASE"/>
    <property type="match status" value="1"/>
</dbReference>
<evidence type="ECO:0000256" key="6">
    <source>
        <dbReference type="RuleBase" id="RU361187"/>
    </source>
</evidence>
<feature type="chain" id="PRO_5025520136" evidence="7">
    <location>
        <begin position="28"/>
        <end position="593"/>
    </location>
</feature>
<evidence type="ECO:0000313" key="9">
    <source>
        <dbReference type="EMBL" id="KAF1921854.1"/>
    </source>
</evidence>
<dbReference type="Gene3D" id="2.60.120.200">
    <property type="match status" value="1"/>
</dbReference>
<dbReference type="SUPFAM" id="SSF75005">
    <property type="entry name" value="Arabinanase/levansucrase/invertase"/>
    <property type="match status" value="1"/>
</dbReference>
<dbReference type="Pfam" id="PF17851">
    <property type="entry name" value="GH43_C2"/>
    <property type="match status" value="1"/>
</dbReference>
<feature type="domain" description="Beta-xylosidase C-terminal Concanavalin A-like" evidence="8">
    <location>
        <begin position="369"/>
        <end position="575"/>
    </location>
</feature>
<dbReference type="Proteomes" id="UP000800096">
    <property type="component" value="Unassembled WGS sequence"/>
</dbReference>
<feature type="signal peptide" evidence="7">
    <location>
        <begin position="1"/>
        <end position="27"/>
    </location>
</feature>
<name>A0A6A5R4A3_AMPQU</name>
<evidence type="ECO:0000259" key="8">
    <source>
        <dbReference type="Pfam" id="PF17851"/>
    </source>
</evidence>
<comment type="similarity">
    <text evidence="1 6">Belongs to the glycosyl hydrolase 43 family.</text>
</comment>
<dbReference type="InterPro" id="IPR041542">
    <property type="entry name" value="GH43_C2"/>
</dbReference>
<dbReference type="InterPro" id="IPR013320">
    <property type="entry name" value="ConA-like_dom_sf"/>
</dbReference>
<evidence type="ECO:0000256" key="4">
    <source>
        <dbReference type="PIRSR" id="PIRSR606710-1"/>
    </source>
</evidence>
<keyword evidence="2 6" id="KW-0378">Hydrolase</keyword>
<sequence>MSCGASTMAYTRGPVLALAFMLWGAQGQQPNNRFQNPIIPGFHPDPSCIFCRSDETFYCASSTFNVFPGIPIHASKDLTSWRLIGHALNRENQLPELSGSIGSTSGIWAPALREHNGTFYLLTTMVHDKRAANDSSRWDNIIFSTTDLWDESKWSEAVHVPFEGYDISAHWDDEGNAYIVGSYAWKVAYGIHLAEVDMKTGEVLSNWTNLWNGTGGIAPEGPHIFKKDGWYYLMIAEGGTGLLHMETIARSKALFGPYEPNPSNPILTNANTTEYFQAIGHADLFQDVRGQWWGVALGVRAGPEWLNFPLGRETVLYNVTWENGSWPQLQHPIRGEMQSWTLPSITENLSDNGPLANEGDFYRSFPPNSSLPPYFAFWRPPKKENYVISPADMPGWLELKPSHLNLTGLDGNSPGPGGITFISRRQTDTLFTYSVVFDFQPKVAEEEAGISLFLSQNHHARFGLTALPLANTTSSELVPHFCFRAISHIPVPADVIVPVPEAWRSKRLTMSLRTINETHYEFGAGPADCSARPRSIATVPGSIISWGFTGALVGAYATSNGGNGTTSAYLTDWNYEGRGQVRETWNGTLGGVD</sequence>
<dbReference type="EMBL" id="ML979132">
    <property type="protein sequence ID" value="KAF1921854.1"/>
    <property type="molecule type" value="Genomic_DNA"/>
</dbReference>
<keyword evidence="3 6" id="KW-0326">Glycosidase</keyword>
<dbReference type="Gene3D" id="2.115.10.20">
    <property type="entry name" value="Glycosyl hydrolase domain, family 43"/>
    <property type="match status" value="1"/>
</dbReference>
<dbReference type="PANTHER" id="PTHR42812:SF17">
    <property type="entry name" value="BETA-XYLOSIDASE C-TERMINAL CONCANAVALIN A-LIKE DOMAIN-CONTAINING PROTEIN-RELATED"/>
    <property type="match status" value="1"/>
</dbReference>
<protein>
    <submittedName>
        <fullName evidence="9">Xylosidase: arab-like proteininofuranosidase</fullName>
    </submittedName>
</protein>
<dbReference type="GO" id="GO:0005975">
    <property type="term" value="P:carbohydrate metabolic process"/>
    <property type="evidence" value="ECO:0007669"/>
    <property type="project" value="InterPro"/>
</dbReference>
<dbReference type="Pfam" id="PF04616">
    <property type="entry name" value="Glyco_hydro_43"/>
    <property type="match status" value="1"/>
</dbReference>
<feature type="site" description="Important for catalytic activity, responsible for pKa modulation of the active site Glu and correct orientation of both the proton donor and substrate" evidence="5">
    <location>
        <position position="166"/>
    </location>
</feature>
<gene>
    <name evidence="9" type="ORF">BDU57DRAFT_592542</name>
</gene>
<dbReference type="OrthoDB" id="408373at2759"/>
<evidence type="ECO:0000313" key="10">
    <source>
        <dbReference type="Proteomes" id="UP000800096"/>
    </source>
</evidence>
<organism evidence="9 10">
    <name type="scientific">Ampelomyces quisqualis</name>
    <name type="common">Powdery mildew agent</name>
    <dbReference type="NCBI Taxonomy" id="50730"/>
    <lineage>
        <taxon>Eukaryota</taxon>
        <taxon>Fungi</taxon>
        <taxon>Dikarya</taxon>
        <taxon>Ascomycota</taxon>
        <taxon>Pezizomycotina</taxon>
        <taxon>Dothideomycetes</taxon>
        <taxon>Pleosporomycetidae</taxon>
        <taxon>Pleosporales</taxon>
        <taxon>Pleosporineae</taxon>
        <taxon>Phaeosphaeriaceae</taxon>
        <taxon>Ampelomyces</taxon>
    </lineage>
</organism>
<evidence type="ECO:0000256" key="3">
    <source>
        <dbReference type="ARBA" id="ARBA00023295"/>
    </source>
</evidence>
<evidence type="ECO:0000256" key="2">
    <source>
        <dbReference type="ARBA" id="ARBA00022801"/>
    </source>
</evidence>
<dbReference type="InterPro" id="IPR023296">
    <property type="entry name" value="Glyco_hydro_beta-prop_sf"/>
</dbReference>
<dbReference type="InterPro" id="IPR051795">
    <property type="entry name" value="Glycosyl_Hydrlase_43"/>
</dbReference>
<keyword evidence="7" id="KW-0732">Signal</keyword>
<evidence type="ECO:0000256" key="5">
    <source>
        <dbReference type="PIRSR" id="PIRSR606710-2"/>
    </source>
</evidence>
<proteinExistence type="inferred from homology"/>
<keyword evidence="10" id="KW-1185">Reference proteome</keyword>